<dbReference type="AlphaFoldDB" id="A0A2P6MDZ8"/>
<protein>
    <submittedName>
        <fullName evidence="1">DUF2922 domain-containing protein</fullName>
    </submittedName>
</protein>
<dbReference type="Pfam" id="PF11148">
    <property type="entry name" value="DUF2922"/>
    <property type="match status" value="1"/>
</dbReference>
<dbReference type="RefSeq" id="WP_105960150.1">
    <property type="nucleotide sequence ID" value="NZ_PVNS01000015.1"/>
</dbReference>
<keyword evidence="2" id="KW-1185">Reference proteome</keyword>
<sequence length="75" mass="8212">MSKRLELQFRTEEGNATSIGVDLPKEPVDAAEVETVMQQLIEAGVFTASGSPITEIRGARLVERNVETIELPTQN</sequence>
<accession>A0A2P6MDZ8</accession>
<dbReference type="Proteomes" id="UP000243650">
    <property type="component" value="Unassembled WGS sequence"/>
</dbReference>
<dbReference type="InterPro" id="IPR021321">
    <property type="entry name" value="DUF2922"/>
</dbReference>
<dbReference type="EMBL" id="PVNS01000015">
    <property type="protein sequence ID" value="PRO64486.1"/>
    <property type="molecule type" value="Genomic_DNA"/>
</dbReference>
<name>A0A2P6MDZ8_ALKUR</name>
<evidence type="ECO:0000313" key="2">
    <source>
        <dbReference type="Proteomes" id="UP000243650"/>
    </source>
</evidence>
<evidence type="ECO:0000313" key="1">
    <source>
        <dbReference type="EMBL" id="PRO64486.1"/>
    </source>
</evidence>
<dbReference type="OrthoDB" id="2454247at2"/>
<comment type="caution">
    <text evidence="1">The sequence shown here is derived from an EMBL/GenBank/DDBJ whole genome shotgun (WGS) entry which is preliminary data.</text>
</comment>
<reference evidence="1 2" key="1">
    <citation type="submission" date="2018-03" db="EMBL/GenBank/DDBJ databases">
        <title>Bacillus urumqiensis sp. nov., a moderately haloalkaliphilic bacterium isolated from a salt lake.</title>
        <authorList>
            <person name="Zhao B."/>
            <person name="Liao Z."/>
        </authorList>
    </citation>
    <scope>NUCLEOTIDE SEQUENCE [LARGE SCALE GENOMIC DNA]</scope>
    <source>
        <strain evidence="1 2">BZ-SZ-XJ18</strain>
    </source>
</reference>
<organism evidence="1 2">
    <name type="scientific">Alkalicoccus urumqiensis</name>
    <name type="common">Bacillus urumqiensis</name>
    <dbReference type="NCBI Taxonomy" id="1548213"/>
    <lineage>
        <taxon>Bacteria</taxon>
        <taxon>Bacillati</taxon>
        <taxon>Bacillota</taxon>
        <taxon>Bacilli</taxon>
        <taxon>Bacillales</taxon>
        <taxon>Bacillaceae</taxon>
        <taxon>Alkalicoccus</taxon>
    </lineage>
</organism>
<gene>
    <name evidence="1" type="ORF">C6I21_14255</name>
</gene>
<proteinExistence type="predicted"/>